<dbReference type="RefSeq" id="WP_268882854.1">
    <property type="nucleotide sequence ID" value="NZ_CP114029.1"/>
</dbReference>
<accession>A0ABY7C5Q7</accession>
<name>A0ABY7C5Q7_9HYPH</name>
<evidence type="ECO:0000313" key="2">
    <source>
        <dbReference type="Proteomes" id="UP001164020"/>
    </source>
</evidence>
<dbReference type="EMBL" id="CP114029">
    <property type="protein sequence ID" value="WAP70369.1"/>
    <property type="molecule type" value="Genomic_DNA"/>
</dbReference>
<dbReference type="Proteomes" id="UP001164020">
    <property type="component" value="Chromosome"/>
</dbReference>
<keyword evidence="2" id="KW-1185">Reference proteome</keyword>
<organism evidence="1 2">
    <name type="scientific">Jiella pelagia</name>
    <dbReference type="NCBI Taxonomy" id="2986949"/>
    <lineage>
        <taxon>Bacteria</taxon>
        <taxon>Pseudomonadati</taxon>
        <taxon>Pseudomonadota</taxon>
        <taxon>Alphaproteobacteria</taxon>
        <taxon>Hyphomicrobiales</taxon>
        <taxon>Aurantimonadaceae</taxon>
        <taxon>Jiella</taxon>
    </lineage>
</organism>
<sequence>MNIIVYGSAKLIAESGIETLDAFVNKSGPSYSLNIAWHKFGIVNPQFFTDFRSLFDVAIEDSAKTTSYEILTDRFTEMMRDIQQKVVDSPATIHHVFFLKGPYRLDISAPAGFQAMVQAVSASGKVPTLNGGRDRWLSVLAAKAAGDSIFYLKAPLETLRPAGEVIEQAASGSPIITKPERLGLTLDLIAFRHLEKSLDQSFAKPQNGRLNGREVLQSDGLLLSRDGLSLLLERISTSLKKLKRGKSVEIDKYPLISKDELFSLPLAAVSSTRVLPSWLLDQDVRSVEEARYATQVQEIENLNTLVGTLANKARDDMSCAYIYVPTGWNVQNK</sequence>
<evidence type="ECO:0000313" key="1">
    <source>
        <dbReference type="EMBL" id="WAP70369.1"/>
    </source>
</evidence>
<proteinExistence type="predicted"/>
<protein>
    <submittedName>
        <fullName evidence="1">Uncharacterized protein</fullName>
    </submittedName>
</protein>
<gene>
    <name evidence="1" type="ORF">OH818_10025</name>
</gene>
<reference evidence="1" key="1">
    <citation type="submission" date="2022-12" db="EMBL/GenBank/DDBJ databases">
        <title>Jiella pelagia sp. nov., isolated from phosphonate enriched culture of Northwest Pacific surface seawater.</title>
        <authorList>
            <person name="Shin D.Y."/>
            <person name="Hwang C.Y."/>
        </authorList>
    </citation>
    <scope>NUCLEOTIDE SEQUENCE</scope>
    <source>
        <strain evidence="1">HL-NP1</strain>
    </source>
</reference>